<dbReference type="PANTHER" id="PTHR38601:SF1">
    <property type="entry name" value="HYDROGENASE-4 COMPONENT E"/>
    <property type="match status" value="1"/>
</dbReference>
<evidence type="ECO:0000256" key="2">
    <source>
        <dbReference type="ARBA" id="ARBA00022475"/>
    </source>
</evidence>
<dbReference type="RefSeq" id="WP_078789142.1">
    <property type="nucleotide sequence ID" value="NZ_FUWR01000002.1"/>
</dbReference>
<dbReference type="InterPro" id="IPR038730">
    <property type="entry name" value="HyfE-like"/>
</dbReference>
<proteinExistence type="predicted"/>
<feature type="transmembrane region" description="Helical" evidence="6">
    <location>
        <begin position="88"/>
        <end position="109"/>
    </location>
</feature>
<keyword evidence="4 6" id="KW-1133">Transmembrane helix</keyword>
<name>A0A1T4LAU2_9BACT</name>
<evidence type="ECO:0000256" key="4">
    <source>
        <dbReference type="ARBA" id="ARBA00022989"/>
    </source>
</evidence>
<evidence type="ECO:0000256" key="6">
    <source>
        <dbReference type="SAM" id="Phobius"/>
    </source>
</evidence>
<sequence length="213" mass="23285">MVSFADQLLVLVMLINFIMLGSSRMAFVIRAVAAQGVILGIIPGLLHPFSGHLLAITASILLAKGLVIPYLLNDAVRKAQIRREVEPFIGYVPTLLLGAVFTALAFVFAQRLPLAPEHRDLLFVPASIATLMTGFLILTTRKKAISQVIGYLVLENGIFIFGLLLTEAMPFMVEAGALLDLLVGIFVMGIVINHINREFSTVDTSRLQTLREE</sequence>
<keyword evidence="2" id="KW-1003">Cell membrane</keyword>
<dbReference type="EMBL" id="FUWR01000002">
    <property type="protein sequence ID" value="SJZ51770.1"/>
    <property type="molecule type" value="Genomic_DNA"/>
</dbReference>
<feature type="transmembrane region" description="Helical" evidence="6">
    <location>
        <begin position="49"/>
        <end position="67"/>
    </location>
</feature>
<accession>A0A1T4LAU2</accession>
<evidence type="ECO:0000313" key="7">
    <source>
        <dbReference type="EMBL" id="SJZ51770.1"/>
    </source>
</evidence>
<dbReference type="OrthoDB" id="5298295at2"/>
<reference evidence="8" key="1">
    <citation type="submission" date="2017-02" db="EMBL/GenBank/DDBJ databases">
        <authorList>
            <person name="Varghese N."/>
            <person name="Submissions S."/>
        </authorList>
    </citation>
    <scope>NUCLEOTIDE SEQUENCE [LARGE SCALE GENOMIC DNA]</scope>
    <source>
        <strain evidence="8">ATCC BAA-34</strain>
    </source>
</reference>
<evidence type="ECO:0000256" key="5">
    <source>
        <dbReference type="ARBA" id="ARBA00023136"/>
    </source>
</evidence>
<organism evidence="7 8">
    <name type="scientific">Trichlorobacter thiogenes</name>
    <dbReference type="NCBI Taxonomy" id="115783"/>
    <lineage>
        <taxon>Bacteria</taxon>
        <taxon>Pseudomonadati</taxon>
        <taxon>Thermodesulfobacteriota</taxon>
        <taxon>Desulfuromonadia</taxon>
        <taxon>Geobacterales</taxon>
        <taxon>Geobacteraceae</taxon>
        <taxon>Trichlorobacter</taxon>
    </lineage>
</organism>
<gene>
    <name evidence="7" type="ORF">SAMN02745119_00859</name>
</gene>
<evidence type="ECO:0000313" key="8">
    <source>
        <dbReference type="Proteomes" id="UP000190102"/>
    </source>
</evidence>
<feature type="transmembrane region" description="Helical" evidence="6">
    <location>
        <begin position="171"/>
        <end position="192"/>
    </location>
</feature>
<dbReference type="GO" id="GO:0005886">
    <property type="term" value="C:plasma membrane"/>
    <property type="evidence" value="ECO:0007669"/>
    <property type="project" value="UniProtKB-SubCell"/>
</dbReference>
<evidence type="ECO:0000256" key="1">
    <source>
        <dbReference type="ARBA" id="ARBA00004651"/>
    </source>
</evidence>
<feature type="transmembrane region" description="Helical" evidence="6">
    <location>
        <begin position="121"/>
        <end position="139"/>
    </location>
</feature>
<dbReference type="Proteomes" id="UP000190102">
    <property type="component" value="Unassembled WGS sequence"/>
</dbReference>
<feature type="transmembrane region" description="Helical" evidence="6">
    <location>
        <begin position="148"/>
        <end position="165"/>
    </location>
</feature>
<keyword evidence="8" id="KW-1185">Reference proteome</keyword>
<protein>
    <submittedName>
        <fullName evidence="7">Hydrogenase-4 component E</fullName>
    </submittedName>
</protein>
<dbReference type="PANTHER" id="PTHR38601">
    <property type="entry name" value="HYDROGENASE-4 COMPONENT E"/>
    <property type="match status" value="1"/>
</dbReference>
<dbReference type="STRING" id="115783.SAMN02745119_00859"/>
<comment type="subcellular location">
    <subcellularLocation>
        <location evidence="1">Cell membrane</location>
        <topology evidence="1">Multi-pass membrane protein</topology>
    </subcellularLocation>
</comment>
<keyword evidence="5 6" id="KW-0472">Membrane</keyword>
<keyword evidence="3 6" id="KW-0812">Transmembrane</keyword>
<evidence type="ECO:0000256" key="3">
    <source>
        <dbReference type="ARBA" id="ARBA00022692"/>
    </source>
</evidence>
<dbReference type="AlphaFoldDB" id="A0A1T4LAU2"/>